<evidence type="ECO:0000259" key="3">
    <source>
        <dbReference type="PROSITE" id="PS01031"/>
    </source>
</evidence>
<gene>
    <name evidence="4" type="ORF">E0E05_08500</name>
</gene>
<dbReference type="PANTHER" id="PTHR11527">
    <property type="entry name" value="HEAT-SHOCK PROTEIN 20 FAMILY MEMBER"/>
    <property type="match status" value="1"/>
</dbReference>
<evidence type="ECO:0000256" key="1">
    <source>
        <dbReference type="PROSITE-ProRule" id="PRU00285"/>
    </source>
</evidence>
<dbReference type="PROSITE" id="PS01031">
    <property type="entry name" value="SHSP"/>
    <property type="match status" value="1"/>
</dbReference>
<proteinExistence type="inferred from homology"/>
<reference evidence="4 5" key="1">
    <citation type="journal article" date="2017" name="Int. J. Syst. Evol. Microbiol.">
        <title>Roseitalea porphyridii gen. nov., sp. nov., isolated from a red alga, and reclassification of Hoeflea suaedae Chung et al. 2013 as Pseudohoeflea suaedae gen. nov., comb. nov.</title>
        <authorList>
            <person name="Hyeon J.W."/>
            <person name="Jeong S.E."/>
            <person name="Baek K."/>
            <person name="Jeon C.O."/>
        </authorList>
    </citation>
    <scope>NUCLEOTIDE SEQUENCE [LARGE SCALE GENOMIC DNA]</scope>
    <source>
        <strain evidence="4 5">MA7-20</strain>
    </source>
</reference>
<sequence>MLSSRRRNNGVLNMADKKPAGVPSLWSSSVFDDFRKEMDNVFEGFFGDRASAAARTGLPSLSMSGAIRPAIDIAENDTAITMTAELPGMDEDEVDLTVRDGALILKGEKKIEHDSDRDDVHVVERSYGSFQRSFPLPDRVDADAITAKFDRGVLVVTMPKKDEARTAQRKIKVGG</sequence>
<dbReference type="EMBL" id="CP036532">
    <property type="protein sequence ID" value="QBK30633.1"/>
    <property type="molecule type" value="Genomic_DNA"/>
</dbReference>
<name>A0A4P6V1A1_9HYPH</name>
<dbReference type="SUPFAM" id="SSF49764">
    <property type="entry name" value="HSP20-like chaperones"/>
    <property type="match status" value="1"/>
</dbReference>
<keyword evidence="5" id="KW-1185">Reference proteome</keyword>
<evidence type="ECO:0000256" key="2">
    <source>
        <dbReference type="RuleBase" id="RU003616"/>
    </source>
</evidence>
<dbReference type="Proteomes" id="UP000293719">
    <property type="component" value="Chromosome"/>
</dbReference>
<dbReference type="Gene3D" id="2.60.40.790">
    <property type="match status" value="1"/>
</dbReference>
<feature type="domain" description="SHSP" evidence="3">
    <location>
        <begin position="62"/>
        <end position="175"/>
    </location>
</feature>
<dbReference type="KEGG" id="rpod:E0E05_08500"/>
<dbReference type="AlphaFoldDB" id="A0A4P6V1A1"/>
<comment type="similarity">
    <text evidence="1 2">Belongs to the small heat shock protein (HSP20) family.</text>
</comment>
<evidence type="ECO:0000313" key="5">
    <source>
        <dbReference type="Proteomes" id="UP000293719"/>
    </source>
</evidence>
<evidence type="ECO:0000313" key="4">
    <source>
        <dbReference type="EMBL" id="QBK30633.1"/>
    </source>
</evidence>
<dbReference type="InterPro" id="IPR031107">
    <property type="entry name" value="Small_HSP"/>
</dbReference>
<protein>
    <submittedName>
        <fullName evidence="4">Hsp20/alpha crystallin family protein</fullName>
    </submittedName>
</protein>
<organism evidence="4 5">
    <name type="scientific">Roseitalea porphyridii</name>
    <dbReference type="NCBI Taxonomy" id="1852022"/>
    <lineage>
        <taxon>Bacteria</taxon>
        <taxon>Pseudomonadati</taxon>
        <taxon>Pseudomonadota</taxon>
        <taxon>Alphaproteobacteria</taxon>
        <taxon>Hyphomicrobiales</taxon>
        <taxon>Ahrensiaceae</taxon>
        <taxon>Roseitalea</taxon>
    </lineage>
</organism>
<accession>A0A4P6V1A1</accession>
<dbReference type="InterPro" id="IPR002068">
    <property type="entry name" value="A-crystallin/Hsp20_dom"/>
</dbReference>
<dbReference type="CDD" id="cd06464">
    <property type="entry name" value="ACD_sHsps-like"/>
    <property type="match status" value="1"/>
</dbReference>
<dbReference type="InterPro" id="IPR008978">
    <property type="entry name" value="HSP20-like_chaperone"/>
</dbReference>
<dbReference type="Pfam" id="PF00011">
    <property type="entry name" value="HSP20"/>
    <property type="match status" value="1"/>
</dbReference>